<dbReference type="EMBL" id="SNRY01001423">
    <property type="protein sequence ID" value="KAA6331047.1"/>
    <property type="molecule type" value="Genomic_DNA"/>
</dbReference>
<comment type="caution">
    <text evidence="2">The sequence shown here is derived from an EMBL/GenBank/DDBJ whole genome shotgun (WGS) entry which is preliminary data.</text>
</comment>
<gene>
    <name evidence="2" type="ORF">EZS27_020316</name>
</gene>
<keyword evidence="1" id="KW-0472">Membrane</keyword>
<name>A0A5J4RAE1_9ZZZZ</name>
<sequence length="40" mass="5081">MKTGMARYKFLPFLFSYSYSWFFFEGFNLFVYRFPREMEV</sequence>
<keyword evidence="1" id="KW-1133">Transmembrane helix</keyword>
<keyword evidence="1" id="KW-0812">Transmembrane</keyword>
<organism evidence="2">
    <name type="scientific">termite gut metagenome</name>
    <dbReference type="NCBI Taxonomy" id="433724"/>
    <lineage>
        <taxon>unclassified sequences</taxon>
        <taxon>metagenomes</taxon>
        <taxon>organismal metagenomes</taxon>
    </lineage>
</organism>
<evidence type="ECO:0000256" key="1">
    <source>
        <dbReference type="SAM" id="Phobius"/>
    </source>
</evidence>
<feature type="transmembrane region" description="Helical" evidence="1">
    <location>
        <begin position="12"/>
        <end position="32"/>
    </location>
</feature>
<protein>
    <submittedName>
        <fullName evidence="2">Uncharacterized protein</fullName>
    </submittedName>
</protein>
<proteinExistence type="predicted"/>
<accession>A0A5J4RAE1</accession>
<reference evidence="2" key="1">
    <citation type="submission" date="2019-03" db="EMBL/GenBank/DDBJ databases">
        <title>Single cell metagenomics reveals metabolic interactions within the superorganism composed of flagellate Streblomastix strix and complex community of Bacteroidetes bacteria on its surface.</title>
        <authorList>
            <person name="Treitli S.C."/>
            <person name="Kolisko M."/>
            <person name="Husnik F."/>
            <person name="Keeling P."/>
            <person name="Hampl V."/>
        </authorList>
    </citation>
    <scope>NUCLEOTIDE SEQUENCE</scope>
    <source>
        <strain evidence="2">STM</strain>
    </source>
</reference>
<evidence type="ECO:0000313" key="2">
    <source>
        <dbReference type="EMBL" id="KAA6331047.1"/>
    </source>
</evidence>
<dbReference type="AlphaFoldDB" id="A0A5J4RAE1"/>